<dbReference type="PANTHER" id="PTHR14614:SF44">
    <property type="entry name" value="PROTEIN N-LYSINE METHYLTRANSFERASE METTL21D"/>
    <property type="match status" value="1"/>
</dbReference>
<proteinExistence type="predicted"/>
<dbReference type="Gene3D" id="3.40.50.150">
    <property type="entry name" value="Vaccinia Virus protein VP39"/>
    <property type="match status" value="1"/>
</dbReference>
<keyword evidence="2" id="KW-1185">Reference proteome</keyword>
<sequence length="223" mass="24538">MAASMDLSKLFVREYEKNDGTVLKFYQSEIGDVGCVVWDAALVLSKYLETGDLCKRSGGTMQGKTVVELGAGTGAVGLVAASMGADVTVTDLAEFVPLMEHNIKENATSLTGKMHATTLTWGASISDGVPSAPDLVLLADCIYYEESLEPLVKTIHSLCCPTTRVLCCYEKRDTGNKPELERKFFELVEAVLNKQEIPHQRQDPHFSSDDIYIFEFRLKDITT</sequence>
<protein>
    <recommendedName>
        <fullName evidence="3">Protein-lysine methyltransferase METTL21D</fullName>
    </recommendedName>
</protein>
<dbReference type="InterPro" id="IPR029063">
    <property type="entry name" value="SAM-dependent_MTases_sf"/>
</dbReference>
<gene>
    <name evidence="1" type="ORF">V1264_009661</name>
</gene>
<organism evidence="1 2">
    <name type="scientific">Littorina saxatilis</name>
    <dbReference type="NCBI Taxonomy" id="31220"/>
    <lineage>
        <taxon>Eukaryota</taxon>
        <taxon>Metazoa</taxon>
        <taxon>Spiralia</taxon>
        <taxon>Lophotrochozoa</taxon>
        <taxon>Mollusca</taxon>
        <taxon>Gastropoda</taxon>
        <taxon>Caenogastropoda</taxon>
        <taxon>Littorinimorpha</taxon>
        <taxon>Littorinoidea</taxon>
        <taxon>Littorinidae</taxon>
        <taxon>Littorina</taxon>
    </lineage>
</organism>
<dbReference type="Proteomes" id="UP001374579">
    <property type="component" value="Unassembled WGS sequence"/>
</dbReference>
<dbReference type="AlphaFoldDB" id="A0AAN9AS73"/>
<accession>A0AAN9AS73</accession>
<evidence type="ECO:0000313" key="1">
    <source>
        <dbReference type="EMBL" id="KAK7092054.1"/>
    </source>
</evidence>
<dbReference type="GO" id="GO:0005829">
    <property type="term" value="C:cytosol"/>
    <property type="evidence" value="ECO:0007669"/>
    <property type="project" value="TreeGrafter"/>
</dbReference>
<dbReference type="CDD" id="cd02440">
    <property type="entry name" value="AdoMet_MTases"/>
    <property type="match status" value="1"/>
</dbReference>
<evidence type="ECO:0000313" key="2">
    <source>
        <dbReference type="Proteomes" id="UP001374579"/>
    </source>
</evidence>
<dbReference type="PANTHER" id="PTHR14614">
    <property type="entry name" value="HEPATOCELLULAR CARCINOMA-ASSOCIATED ANTIGEN"/>
    <property type="match status" value="1"/>
</dbReference>
<dbReference type="InterPro" id="IPR019410">
    <property type="entry name" value="Methyltransf_16"/>
</dbReference>
<reference evidence="1 2" key="1">
    <citation type="submission" date="2024-02" db="EMBL/GenBank/DDBJ databases">
        <title>Chromosome-scale genome assembly of the rough periwinkle Littorina saxatilis.</title>
        <authorList>
            <person name="De Jode A."/>
            <person name="Faria R."/>
            <person name="Formenti G."/>
            <person name="Sims Y."/>
            <person name="Smith T.P."/>
            <person name="Tracey A."/>
            <person name="Wood J.M.D."/>
            <person name="Zagrodzka Z.B."/>
            <person name="Johannesson K."/>
            <person name="Butlin R.K."/>
            <person name="Leder E.H."/>
        </authorList>
    </citation>
    <scope>NUCLEOTIDE SEQUENCE [LARGE SCALE GENOMIC DNA]</scope>
    <source>
        <strain evidence="1">Snail1</strain>
        <tissue evidence="1">Muscle</tissue>
    </source>
</reference>
<comment type="caution">
    <text evidence="1">The sequence shown here is derived from an EMBL/GenBank/DDBJ whole genome shotgun (WGS) entry which is preliminary data.</text>
</comment>
<dbReference type="SUPFAM" id="SSF53335">
    <property type="entry name" value="S-adenosyl-L-methionine-dependent methyltransferases"/>
    <property type="match status" value="1"/>
</dbReference>
<dbReference type="GO" id="GO:0032991">
    <property type="term" value="C:protein-containing complex"/>
    <property type="evidence" value="ECO:0007669"/>
    <property type="project" value="TreeGrafter"/>
</dbReference>
<dbReference type="EMBL" id="JBAMIC010000022">
    <property type="protein sequence ID" value="KAK7092054.1"/>
    <property type="molecule type" value="Genomic_DNA"/>
</dbReference>
<evidence type="ECO:0008006" key="3">
    <source>
        <dbReference type="Google" id="ProtNLM"/>
    </source>
</evidence>
<dbReference type="Pfam" id="PF10294">
    <property type="entry name" value="Methyltransf_16"/>
    <property type="match status" value="1"/>
</dbReference>
<name>A0AAN9AS73_9CAEN</name>